<dbReference type="AlphaFoldDB" id="A0A1A6BBH8"/>
<evidence type="ECO:0000313" key="3">
    <source>
        <dbReference type="Proteomes" id="UP000093757"/>
    </source>
</evidence>
<dbReference type="Proteomes" id="UP000093757">
    <property type="component" value="Unassembled WGS sequence"/>
</dbReference>
<feature type="chain" id="PRO_5008342742" description="Secreted protein" evidence="1">
    <location>
        <begin position="42"/>
        <end position="100"/>
    </location>
</feature>
<sequence>MNPKERLIMRSLFPTLSNALTGLAITLLVSVGLTLSPPAHAEQGDCPRLQACTTWCPGDPNPAGRPVPWDGNVCHDYYWDSYGVHDVGTGAFYSWATMPW</sequence>
<name>A0A1A6BBH8_MYCGO</name>
<evidence type="ECO:0008006" key="4">
    <source>
        <dbReference type="Google" id="ProtNLM"/>
    </source>
</evidence>
<gene>
    <name evidence="2" type="ORF">A9W98_29015</name>
</gene>
<accession>A0A1A6BBH8</accession>
<proteinExistence type="predicted"/>
<keyword evidence="1" id="KW-0732">Signal</keyword>
<evidence type="ECO:0000313" key="2">
    <source>
        <dbReference type="EMBL" id="OBR99682.1"/>
    </source>
</evidence>
<protein>
    <recommendedName>
        <fullName evidence="4">Secreted protein</fullName>
    </recommendedName>
</protein>
<dbReference type="EMBL" id="MAEM01000428">
    <property type="protein sequence ID" value="OBR99682.1"/>
    <property type="molecule type" value="Genomic_DNA"/>
</dbReference>
<reference evidence="2 3" key="1">
    <citation type="submission" date="2016-06" db="EMBL/GenBank/DDBJ databases">
        <authorList>
            <person name="Kjaerup R.B."/>
            <person name="Dalgaard T.S."/>
            <person name="Juul-Madsen H.R."/>
        </authorList>
    </citation>
    <scope>NUCLEOTIDE SEQUENCE [LARGE SCALE GENOMIC DNA]</scope>
    <source>
        <strain evidence="2 3">1245752.6</strain>
    </source>
</reference>
<organism evidence="2 3">
    <name type="scientific">Mycobacterium gordonae</name>
    <dbReference type="NCBI Taxonomy" id="1778"/>
    <lineage>
        <taxon>Bacteria</taxon>
        <taxon>Bacillati</taxon>
        <taxon>Actinomycetota</taxon>
        <taxon>Actinomycetes</taxon>
        <taxon>Mycobacteriales</taxon>
        <taxon>Mycobacteriaceae</taxon>
        <taxon>Mycobacterium</taxon>
    </lineage>
</organism>
<evidence type="ECO:0000256" key="1">
    <source>
        <dbReference type="SAM" id="SignalP"/>
    </source>
</evidence>
<comment type="caution">
    <text evidence="2">The sequence shown here is derived from an EMBL/GenBank/DDBJ whole genome shotgun (WGS) entry which is preliminary data.</text>
</comment>
<feature type="signal peptide" evidence="1">
    <location>
        <begin position="1"/>
        <end position="41"/>
    </location>
</feature>